<comment type="caution">
    <text evidence="2">The sequence shown here is derived from an EMBL/GenBank/DDBJ whole genome shotgun (WGS) entry which is preliminary data.</text>
</comment>
<accession>A0A330GJ63</accession>
<organism evidence="2 3">
    <name type="scientific">Mesorhizobium atlanticum</name>
    <dbReference type="NCBI Taxonomy" id="2233532"/>
    <lineage>
        <taxon>Bacteria</taxon>
        <taxon>Pseudomonadati</taxon>
        <taxon>Pseudomonadota</taxon>
        <taxon>Alphaproteobacteria</taxon>
        <taxon>Hyphomicrobiales</taxon>
        <taxon>Phyllobacteriaceae</taxon>
        <taxon>Mesorhizobium</taxon>
    </lineage>
</organism>
<proteinExistence type="predicted"/>
<dbReference type="Pfam" id="PF06568">
    <property type="entry name" value="YjiS-like"/>
    <property type="match status" value="1"/>
</dbReference>
<keyword evidence="3" id="KW-1185">Reference proteome</keyword>
<evidence type="ECO:0000313" key="2">
    <source>
        <dbReference type="EMBL" id="RAZ72403.1"/>
    </source>
</evidence>
<feature type="domain" description="YjiS-like" evidence="1">
    <location>
        <begin position="44"/>
        <end position="62"/>
    </location>
</feature>
<reference evidence="2 3" key="1">
    <citation type="submission" date="2018-07" db="EMBL/GenBank/DDBJ databases">
        <title>Diversity of Mesorhizobium strains in Brazil.</title>
        <authorList>
            <person name="Helene L.C.F."/>
            <person name="Dall'Agnol R."/>
            <person name="Delamuta J.R.M."/>
            <person name="Hungria M."/>
        </authorList>
    </citation>
    <scope>NUCLEOTIDE SEQUENCE [LARGE SCALE GENOMIC DNA]</scope>
    <source>
        <strain evidence="2 3">CNPSo 3140</strain>
    </source>
</reference>
<gene>
    <name evidence="2" type="ORF">DPM35_29090</name>
</gene>
<sequence>MAEAADVLVFVIVGEEFGQVRLAGSLVGWLGRRADQKAQLKATDELSELPDDMLSDIGISRDGSLSAGFGLPDEGT</sequence>
<protein>
    <recommendedName>
        <fullName evidence="1">YjiS-like domain-containing protein</fullName>
    </recommendedName>
</protein>
<name>A0A330GJ63_9HYPH</name>
<dbReference type="AlphaFoldDB" id="A0A330GJ63"/>
<evidence type="ECO:0000259" key="1">
    <source>
        <dbReference type="Pfam" id="PF06568"/>
    </source>
</evidence>
<dbReference type="Proteomes" id="UP000251956">
    <property type="component" value="Unassembled WGS sequence"/>
</dbReference>
<dbReference type="InterPro" id="IPR009506">
    <property type="entry name" value="YjiS-like"/>
</dbReference>
<evidence type="ECO:0000313" key="3">
    <source>
        <dbReference type="Proteomes" id="UP000251956"/>
    </source>
</evidence>
<dbReference type="EMBL" id="QMBQ01000011">
    <property type="protein sequence ID" value="RAZ72403.1"/>
    <property type="molecule type" value="Genomic_DNA"/>
</dbReference>
<dbReference type="OrthoDB" id="8101519at2"/>